<dbReference type="Pfam" id="PF13827">
    <property type="entry name" value="DUF4189"/>
    <property type="match status" value="1"/>
</dbReference>
<sequence length="144" mass="15624">MKKIALALLSFLSMHQSAYAADSHGALAVDRADKFQYGFAYDYDRPDEARDRALDECGKRSQDCAVVLEFSGKGCVAYATVPAEQGDAFGWGTGRTKAQAKQQAREACEKESAGQACSHNVWACNGKGSRRIRVELDPALQQAS</sequence>
<evidence type="ECO:0000256" key="1">
    <source>
        <dbReference type="SAM" id="SignalP"/>
    </source>
</evidence>
<evidence type="ECO:0000259" key="2">
    <source>
        <dbReference type="Pfam" id="PF13827"/>
    </source>
</evidence>
<keyword evidence="4" id="KW-1185">Reference proteome</keyword>
<protein>
    <submittedName>
        <fullName evidence="3">DUF4189 domain-containing protein</fullName>
    </submittedName>
</protein>
<dbReference type="Proteomes" id="UP001216510">
    <property type="component" value="Chromosome"/>
</dbReference>
<dbReference type="RefSeq" id="WP_277415539.1">
    <property type="nucleotide sequence ID" value="NZ_CP119083.1"/>
</dbReference>
<accession>A0ABY8BCB7</accession>
<proteinExistence type="predicted"/>
<feature type="signal peptide" evidence="1">
    <location>
        <begin position="1"/>
        <end position="20"/>
    </location>
</feature>
<organism evidence="3 4">
    <name type="scientific">Pseudoduganella chitinolytica</name>
    <dbReference type="NCBI Taxonomy" id="34070"/>
    <lineage>
        <taxon>Bacteria</taxon>
        <taxon>Pseudomonadati</taxon>
        <taxon>Pseudomonadota</taxon>
        <taxon>Betaproteobacteria</taxon>
        <taxon>Burkholderiales</taxon>
        <taxon>Oxalobacteraceae</taxon>
        <taxon>Telluria group</taxon>
        <taxon>Pseudoduganella</taxon>
    </lineage>
</organism>
<evidence type="ECO:0000313" key="3">
    <source>
        <dbReference type="EMBL" id="WEF32823.1"/>
    </source>
</evidence>
<feature type="chain" id="PRO_5046133704" evidence="1">
    <location>
        <begin position="21"/>
        <end position="144"/>
    </location>
</feature>
<gene>
    <name evidence="3" type="ORF">PX653_26075</name>
</gene>
<feature type="domain" description="DUF4189" evidence="2">
    <location>
        <begin position="24"/>
        <end position="124"/>
    </location>
</feature>
<dbReference type="InterPro" id="IPR025240">
    <property type="entry name" value="DUF4189"/>
</dbReference>
<evidence type="ECO:0000313" key="4">
    <source>
        <dbReference type="Proteomes" id="UP001216510"/>
    </source>
</evidence>
<name>A0ABY8BCB7_9BURK</name>
<dbReference type="EMBL" id="CP119083">
    <property type="protein sequence ID" value="WEF32823.1"/>
    <property type="molecule type" value="Genomic_DNA"/>
</dbReference>
<reference evidence="3 4" key="1">
    <citation type="submission" date="2023-02" db="EMBL/GenBank/DDBJ databases">
        <title>Gemone sequence of Telluria chitinolytica ACM 3522T.</title>
        <authorList>
            <person name="Frediansyah A."/>
            <person name="Miess H."/>
            <person name="Gross H."/>
        </authorList>
    </citation>
    <scope>NUCLEOTIDE SEQUENCE [LARGE SCALE GENOMIC DNA]</scope>
    <source>
        <strain evidence="3 4">ACM 3522</strain>
    </source>
</reference>
<keyword evidence="1" id="KW-0732">Signal</keyword>